<evidence type="ECO:0000256" key="1">
    <source>
        <dbReference type="ARBA" id="ARBA00004141"/>
    </source>
</evidence>
<feature type="transmembrane region" description="Helical" evidence="5">
    <location>
        <begin position="91"/>
        <end position="112"/>
    </location>
</feature>
<dbReference type="GO" id="GO:0016020">
    <property type="term" value="C:membrane"/>
    <property type="evidence" value="ECO:0007669"/>
    <property type="project" value="UniProtKB-SubCell"/>
</dbReference>
<dbReference type="PANTHER" id="PTHR30249:SF0">
    <property type="entry name" value="PLASTIDAL GLYCOLATE_GLYCERATE TRANSLOCATOR 1, CHLOROPLASTIC"/>
    <property type="match status" value="1"/>
</dbReference>
<evidence type="ECO:0000256" key="2">
    <source>
        <dbReference type="ARBA" id="ARBA00022692"/>
    </source>
</evidence>
<dbReference type="AlphaFoldDB" id="A0A7X0SCB1"/>
<organism evidence="6 7">
    <name type="scientific">Clostridium gasigenes</name>
    <dbReference type="NCBI Taxonomy" id="94869"/>
    <lineage>
        <taxon>Bacteria</taxon>
        <taxon>Bacillati</taxon>
        <taxon>Bacillota</taxon>
        <taxon>Clostridia</taxon>
        <taxon>Eubacteriales</taxon>
        <taxon>Clostridiaceae</taxon>
        <taxon>Clostridium</taxon>
    </lineage>
</organism>
<dbReference type="Proteomes" id="UP000585258">
    <property type="component" value="Unassembled WGS sequence"/>
</dbReference>
<feature type="transmembrane region" description="Helical" evidence="5">
    <location>
        <begin position="149"/>
        <end position="169"/>
    </location>
</feature>
<evidence type="ECO:0000256" key="3">
    <source>
        <dbReference type="ARBA" id="ARBA00022989"/>
    </source>
</evidence>
<keyword evidence="3 5" id="KW-1133">Transmembrane helix</keyword>
<proteinExistence type="predicted"/>
<name>A0A7X0SCB1_9CLOT</name>
<dbReference type="InterPro" id="IPR007300">
    <property type="entry name" value="CidB/LrgB"/>
</dbReference>
<sequence length="235" mass="24740">MKEIINNPLFSILITLAAFEIGIVIYKKTNFPLFNPLLIAIVLVIGVLVIFNIDYEIYNSGGKFINSFLGPATVVLAVPLYKQLNALKKNLWPVLIGLFVGSLTSIVCVIILGKAFGLDELLIASLVPKSVTTPIGVEISNSLGGVKSITIVSIVLTGIVGAIIAPIVSKVLKIKSEVAIGIGIGAASHAVGTSKAFEMGEVQGAMSSLSIGIAGLITVFLSPSIYMLARIMLKF</sequence>
<keyword evidence="2 5" id="KW-0812">Transmembrane</keyword>
<comment type="subcellular location">
    <subcellularLocation>
        <location evidence="1">Membrane</location>
        <topology evidence="1">Multi-pass membrane protein</topology>
    </subcellularLocation>
</comment>
<evidence type="ECO:0000256" key="5">
    <source>
        <dbReference type="SAM" id="Phobius"/>
    </source>
</evidence>
<evidence type="ECO:0000313" key="6">
    <source>
        <dbReference type="EMBL" id="MBB6714942.1"/>
    </source>
</evidence>
<feature type="transmembrane region" description="Helical" evidence="5">
    <location>
        <begin position="6"/>
        <end position="26"/>
    </location>
</feature>
<gene>
    <name evidence="6" type="ORF">H7E68_09400</name>
</gene>
<feature type="transmembrane region" description="Helical" evidence="5">
    <location>
        <begin position="178"/>
        <end position="197"/>
    </location>
</feature>
<reference evidence="6 7" key="1">
    <citation type="submission" date="2020-08" db="EMBL/GenBank/DDBJ databases">
        <title>Clostridia isolated from Swiss meat.</title>
        <authorList>
            <person name="Wambui J."/>
            <person name="Stevens M.J.A."/>
            <person name="Stephan R."/>
        </authorList>
    </citation>
    <scope>NUCLEOTIDE SEQUENCE [LARGE SCALE GENOMIC DNA]</scope>
    <source>
        <strain evidence="6 7">CM001</strain>
    </source>
</reference>
<comment type="caution">
    <text evidence="6">The sequence shown here is derived from an EMBL/GenBank/DDBJ whole genome shotgun (WGS) entry which is preliminary data.</text>
</comment>
<protein>
    <submittedName>
        <fullName evidence="6">LrgB family protein</fullName>
    </submittedName>
</protein>
<dbReference type="Pfam" id="PF04172">
    <property type="entry name" value="LrgB"/>
    <property type="match status" value="1"/>
</dbReference>
<evidence type="ECO:0000256" key="4">
    <source>
        <dbReference type="ARBA" id="ARBA00023136"/>
    </source>
</evidence>
<keyword evidence="4 5" id="KW-0472">Membrane</keyword>
<feature type="transmembrane region" description="Helical" evidence="5">
    <location>
        <begin position="33"/>
        <end position="53"/>
    </location>
</feature>
<accession>A0A7X0SCB1</accession>
<dbReference type="RefSeq" id="WP_185164391.1">
    <property type="nucleotide sequence ID" value="NZ_JACKWY010000004.1"/>
</dbReference>
<feature type="transmembrane region" description="Helical" evidence="5">
    <location>
        <begin position="209"/>
        <end position="229"/>
    </location>
</feature>
<dbReference type="EMBL" id="JACKWY010000004">
    <property type="protein sequence ID" value="MBB6714942.1"/>
    <property type="molecule type" value="Genomic_DNA"/>
</dbReference>
<evidence type="ECO:0000313" key="7">
    <source>
        <dbReference type="Proteomes" id="UP000585258"/>
    </source>
</evidence>
<dbReference type="PANTHER" id="PTHR30249">
    <property type="entry name" value="PUTATIVE SEROTONIN TRANSPORTER"/>
    <property type="match status" value="1"/>
</dbReference>